<keyword evidence="1" id="KW-1133">Transmembrane helix</keyword>
<keyword evidence="1" id="KW-0812">Transmembrane</keyword>
<dbReference type="EMBL" id="JBBLZC010000006">
    <property type="protein sequence ID" value="MEK0083052.1"/>
    <property type="molecule type" value="Genomic_DNA"/>
</dbReference>
<evidence type="ECO:0008006" key="4">
    <source>
        <dbReference type="Google" id="ProtNLM"/>
    </source>
</evidence>
<gene>
    <name evidence="2" type="ORF">U1T56_07810</name>
</gene>
<comment type="caution">
    <text evidence="2">The sequence shown here is derived from an EMBL/GenBank/DDBJ whole genome shotgun (WGS) entry which is preliminary data.</text>
</comment>
<keyword evidence="1" id="KW-0472">Membrane</keyword>
<sequence>MQKRLRTGYRVRRFYRRARFLLTLLGTIAGASAVAHSAGVAMAASEASFLAKALATIAICAVVPWVLTEAAWRWHRRRCHEAWQ</sequence>
<dbReference type="Proteomes" id="UP001375743">
    <property type="component" value="Unassembled WGS sequence"/>
</dbReference>
<proteinExistence type="predicted"/>
<evidence type="ECO:0000313" key="2">
    <source>
        <dbReference type="EMBL" id="MEK0083052.1"/>
    </source>
</evidence>
<feature type="transmembrane region" description="Helical" evidence="1">
    <location>
        <begin position="53"/>
        <end position="72"/>
    </location>
</feature>
<accession>A0ABU8XPE8</accession>
<name>A0ABU8XPE8_9PROT</name>
<reference evidence="2 3" key="1">
    <citation type="submission" date="2024-01" db="EMBL/GenBank/DDBJ databases">
        <title>Multi-omics insights into the function and evolution of sodium benzoate biodegradation pathways in Benzoatithermus flavus gen. nov., sp. nov. from hot spring.</title>
        <authorList>
            <person name="Hu C.-J."/>
            <person name="Li W.-J."/>
        </authorList>
    </citation>
    <scope>NUCLEOTIDE SEQUENCE [LARGE SCALE GENOMIC DNA]</scope>
    <source>
        <strain evidence="2 3">SYSU G07066</strain>
    </source>
</reference>
<keyword evidence="3" id="KW-1185">Reference proteome</keyword>
<organism evidence="2 3">
    <name type="scientific">Benzoatithermus flavus</name>
    <dbReference type="NCBI Taxonomy" id="3108223"/>
    <lineage>
        <taxon>Bacteria</taxon>
        <taxon>Pseudomonadati</taxon>
        <taxon>Pseudomonadota</taxon>
        <taxon>Alphaproteobacteria</taxon>
        <taxon>Geminicoccales</taxon>
        <taxon>Geminicoccaceae</taxon>
        <taxon>Benzoatithermus</taxon>
    </lineage>
</organism>
<evidence type="ECO:0000313" key="3">
    <source>
        <dbReference type="Proteomes" id="UP001375743"/>
    </source>
</evidence>
<evidence type="ECO:0000256" key="1">
    <source>
        <dbReference type="SAM" id="Phobius"/>
    </source>
</evidence>
<protein>
    <recommendedName>
        <fullName evidence="4">Secreted protein</fullName>
    </recommendedName>
</protein>
<dbReference type="RefSeq" id="WP_418158901.1">
    <property type="nucleotide sequence ID" value="NZ_JBBLZC010000006.1"/>
</dbReference>